<accession>A0A8A1VA22</accession>
<dbReference type="InterPro" id="IPR017925">
    <property type="entry name" value="DHFR_CS"/>
</dbReference>
<dbReference type="GO" id="GO:0050661">
    <property type="term" value="F:NADP binding"/>
    <property type="evidence" value="ECO:0007669"/>
    <property type="project" value="InterPro"/>
</dbReference>
<sequence>MIISLIAALTENRVIGKSNDLPWHLPDDMKYFMQTTLGHHVIMGRKNYESIPAKFRPLANRTNIVVTRQEEYDAAGCIVVNSIPAGIDIAIDNREAEVFIIGGAEIYTQSLAFANRLYLTEIQTSLEGDAFFPMFNKHEWNELSRKHHPLDEKHRYSFDFVIYEKK</sequence>
<evidence type="ECO:0000256" key="1">
    <source>
        <dbReference type="ARBA" id="ARBA00004903"/>
    </source>
</evidence>
<dbReference type="SMR" id="A0A8A1VA22"/>
<dbReference type="GO" id="GO:0006730">
    <property type="term" value="P:one-carbon metabolic process"/>
    <property type="evidence" value="ECO:0007669"/>
    <property type="project" value="UniProtKB-KW"/>
</dbReference>
<dbReference type="EMBL" id="MW601946">
    <property type="protein sequence ID" value="QST87854.1"/>
    <property type="molecule type" value="Genomic_DNA"/>
</dbReference>
<dbReference type="GO" id="GO:0046654">
    <property type="term" value="P:tetrahydrofolate biosynthetic process"/>
    <property type="evidence" value="ECO:0007669"/>
    <property type="project" value="InterPro"/>
</dbReference>
<dbReference type="PROSITE" id="PS00075">
    <property type="entry name" value="DHFR_1"/>
    <property type="match status" value="1"/>
</dbReference>
<dbReference type="PROSITE" id="PS51330">
    <property type="entry name" value="DHFR_2"/>
    <property type="match status" value="1"/>
</dbReference>
<dbReference type="EC" id="1.5.1.3" evidence="2"/>
<reference evidence="8" key="1">
    <citation type="submission" date="2022-11" db="PDB data bank">
        <title>Crystal structure of a trimethoprim-resistant dihydrofolate reductase (DHFR) enzyme from an uncultured soil bacterium.</title>
        <authorList>
            <person name="Stogios P.J."/>
        </authorList>
    </citation>
    <scope>X-RAY CRYSTALLOGRAPHY (2.45 ANGSTROMS)</scope>
</reference>
<evidence type="ECO:0000313" key="7">
    <source>
        <dbReference type="EMBL" id="QST87854.1"/>
    </source>
</evidence>
<comment type="pathway">
    <text evidence="1">Cofactor biosynthesis; tetrahydrofolate biosynthesis; 5,6,7,8-tetrahydrofolate from 7,8-dihydrofolate: step 1/1.</text>
</comment>
<dbReference type="GO" id="GO:0046452">
    <property type="term" value="P:dihydrofolate metabolic process"/>
    <property type="evidence" value="ECO:0007669"/>
    <property type="project" value="TreeGrafter"/>
</dbReference>
<dbReference type="InterPro" id="IPR001796">
    <property type="entry name" value="DHFR_dom"/>
</dbReference>
<name>A0A8A1VA22_9ZZZZ</name>
<dbReference type="Gene3D" id="3.40.430.10">
    <property type="entry name" value="Dihydrofolate Reductase, subunit A"/>
    <property type="match status" value="1"/>
</dbReference>
<dbReference type="PRINTS" id="PR00070">
    <property type="entry name" value="DHFR"/>
</dbReference>
<evidence type="ECO:0000256" key="5">
    <source>
        <dbReference type="ARBA" id="ARBA00023002"/>
    </source>
</evidence>
<dbReference type="SUPFAM" id="SSF53597">
    <property type="entry name" value="Dihydrofolate reductase-like"/>
    <property type="match status" value="1"/>
</dbReference>
<evidence type="ECO:0000259" key="6">
    <source>
        <dbReference type="PROSITE" id="PS51330"/>
    </source>
</evidence>
<evidence type="ECO:0000256" key="2">
    <source>
        <dbReference type="ARBA" id="ARBA00012856"/>
    </source>
</evidence>
<dbReference type="PANTHER" id="PTHR48069">
    <property type="entry name" value="DIHYDROFOLATE REDUCTASE"/>
    <property type="match status" value="1"/>
</dbReference>
<feature type="domain" description="DHFR" evidence="6">
    <location>
        <begin position="2"/>
        <end position="165"/>
    </location>
</feature>
<keyword evidence="8" id="KW-0002">3D-structure</keyword>
<dbReference type="GO" id="GO:0043168">
    <property type="term" value="F:anion binding"/>
    <property type="evidence" value="ECO:0007669"/>
    <property type="project" value="UniProtKB-ARBA"/>
</dbReference>
<keyword evidence="5" id="KW-0560">Oxidoreductase</keyword>
<keyword evidence="4" id="KW-0521">NADP</keyword>
<dbReference type="InterPro" id="IPR012259">
    <property type="entry name" value="DHFR"/>
</dbReference>
<evidence type="ECO:0000256" key="4">
    <source>
        <dbReference type="ARBA" id="ARBA00022857"/>
    </source>
</evidence>
<dbReference type="Pfam" id="PF00186">
    <property type="entry name" value="DHFR_1"/>
    <property type="match status" value="1"/>
</dbReference>
<dbReference type="InterPro" id="IPR024072">
    <property type="entry name" value="DHFR-like_dom_sf"/>
</dbReference>
<reference evidence="7" key="2">
    <citation type="journal article" name="Antibiotics">
        <title>Novel Soil-Derived Beta-Lactam, Chloramphenicol, Fosfomycin and Trimethoprim Resistance Genes Revealed by Functional Metagenomics.</title>
        <authorList>
            <person name="Willms I.M."/>
            <person name="Grote M."/>
            <person name="Kocatuerk M."/>
            <person name="Singhoff L."/>
            <person name="Kraft A.A."/>
            <person name="Bolz S.H."/>
            <person name="Nacke H."/>
        </authorList>
    </citation>
    <scope>NUCLEOTIDE SEQUENCE</scope>
</reference>
<protein>
    <recommendedName>
        <fullName evidence="2">dihydrofolate reductase</fullName>
        <ecNumber evidence="2">1.5.1.3</ecNumber>
    </recommendedName>
</protein>
<organism evidence="7">
    <name type="scientific">uncultured organism</name>
    <dbReference type="NCBI Taxonomy" id="155900"/>
    <lineage>
        <taxon>unclassified sequences</taxon>
        <taxon>environmental samples</taxon>
    </lineage>
</organism>
<dbReference type="CDD" id="cd00209">
    <property type="entry name" value="DHFR"/>
    <property type="match status" value="1"/>
</dbReference>
<evidence type="ECO:0007829" key="8">
    <source>
        <dbReference type="PDB" id="8F09"/>
    </source>
</evidence>
<dbReference type="AlphaFoldDB" id="A0A8A1VA22"/>
<dbReference type="FunFam" id="3.40.430.10:FF:000001">
    <property type="entry name" value="Dihydrofolate reductase"/>
    <property type="match status" value="1"/>
</dbReference>
<dbReference type="PIRSF" id="PIRSF000194">
    <property type="entry name" value="DHFR"/>
    <property type="match status" value="1"/>
</dbReference>
<dbReference type="PANTHER" id="PTHR48069:SF3">
    <property type="entry name" value="DIHYDROFOLATE REDUCTASE"/>
    <property type="match status" value="1"/>
</dbReference>
<evidence type="ECO:0000256" key="3">
    <source>
        <dbReference type="ARBA" id="ARBA00022563"/>
    </source>
</evidence>
<dbReference type="PDB" id="8F09">
    <property type="method" value="X-ray"/>
    <property type="resolution" value="2.45 A"/>
    <property type="chains" value="A/B=1-166"/>
</dbReference>
<dbReference type="GO" id="GO:0004146">
    <property type="term" value="F:dihydrofolate reductase activity"/>
    <property type="evidence" value="ECO:0007669"/>
    <property type="project" value="UniProtKB-EC"/>
</dbReference>
<keyword evidence="3" id="KW-0554">One-carbon metabolism</keyword>
<proteinExistence type="evidence at protein level"/>
<dbReference type="GO" id="GO:0046655">
    <property type="term" value="P:folic acid metabolic process"/>
    <property type="evidence" value="ECO:0007669"/>
    <property type="project" value="TreeGrafter"/>
</dbReference>